<dbReference type="EMBL" id="ML001530">
    <property type="protein sequence ID" value="RKO83202.1"/>
    <property type="molecule type" value="Genomic_DNA"/>
</dbReference>
<feature type="region of interest" description="Disordered" evidence="1">
    <location>
        <begin position="90"/>
        <end position="271"/>
    </location>
</feature>
<dbReference type="Proteomes" id="UP000269721">
    <property type="component" value="Unassembled WGS sequence"/>
</dbReference>
<gene>
    <name evidence="2" type="ORF">BDK51DRAFT_48883</name>
</gene>
<feature type="compositionally biased region" description="Basic and acidic residues" evidence="1">
    <location>
        <begin position="258"/>
        <end position="271"/>
    </location>
</feature>
<feature type="region of interest" description="Disordered" evidence="1">
    <location>
        <begin position="1"/>
        <end position="62"/>
    </location>
</feature>
<evidence type="ECO:0000256" key="1">
    <source>
        <dbReference type="SAM" id="MobiDB-lite"/>
    </source>
</evidence>
<reference evidence="3" key="1">
    <citation type="journal article" date="2018" name="Nat. Microbiol.">
        <title>Leveraging single-cell genomics to expand the fungal tree of life.</title>
        <authorList>
            <person name="Ahrendt S.R."/>
            <person name="Quandt C.A."/>
            <person name="Ciobanu D."/>
            <person name="Clum A."/>
            <person name="Salamov A."/>
            <person name="Andreopoulos B."/>
            <person name="Cheng J.F."/>
            <person name="Woyke T."/>
            <person name="Pelin A."/>
            <person name="Henrissat B."/>
            <person name="Reynolds N.K."/>
            <person name="Benny G.L."/>
            <person name="Smith M.E."/>
            <person name="James T.Y."/>
            <person name="Grigoriev I.V."/>
        </authorList>
    </citation>
    <scope>NUCLEOTIDE SEQUENCE [LARGE SCALE GENOMIC DNA]</scope>
</reference>
<sequence length="318" mass="34618">MSSALRPSSASSPPHSAPQCAEAAPKPMPEVLPRPSQTKNQRATGARRRKTPEAKSEKDKGLWKYCQTPEAHTCVQFFDEQQVAVEDAFPKTPKASRAASCMREVQAETQAELKQHPAGCCTKPDTTSSTLRPSPASSPPHSAPDRAKTAPKTMPEVLPGASPHDPPNQAQNQRARGARRKMSPLKDLQEQMSVCSTQPDTTTSALQPSPASSPPHSAPPCAESAPKPMLEVLPRASPPDPPNLAQNQRGKGARRRKTPEARSEKPDSIWKYCKNPEEHPLVRFFEEQVVIVEDALPKVCFGPVGVVRNMPARRGHIE</sequence>
<organism evidence="2 3">
    <name type="scientific">Blyttiomyces helicus</name>
    <dbReference type="NCBI Taxonomy" id="388810"/>
    <lineage>
        <taxon>Eukaryota</taxon>
        <taxon>Fungi</taxon>
        <taxon>Fungi incertae sedis</taxon>
        <taxon>Chytridiomycota</taxon>
        <taxon>Chytridiomycota incertae sedis</taxon>
        <taxon>Chytridiomycetes</taxon>
        <taxon>Chytridiomycetes incertae sedis</taxon>
        <taxon>Blyttiomyces</taxon>
    </lineage>
</organism>
<proteinExistence type="predicted"/>
<dbReference type="AlphaFoldDB" id="A0A4P9VVP4"/>
<feature type="compositionally biased region" description="Low complexity" evidence="1">
    <location>
        <begin position="1"/>
        <end position="21"/>
    </location>
</feature>
<accession>A0A4P9VVP4</accession>
<evidence type="ECO:0000313" key="2">
    <source>
        <dbReference type="EMBL" id="RKO83202.1"/>
    </source>
</evidence>
<feature type="compositionally biased region" description="Basic and acidic residues" evidence="1">
    <location>
        <begin position="51"/>
        <end position="62"/>
    </location>
</feature>
<feature type="non-terminal residue" evidence="2">
    <location>
        <position position="318"/>
    </location>
</feature>
<evidence type="ECO:0000313" key="3">
    <source>
        <dbReference type="Proteomes" id="UP000269721"/>
    </source>
</evidence>
<name>A0A4P9VVP4_9FUNG</name>
<keyword evidence="3" id="KW-1185">Reference proteome</keyword>
<feature type="compositionally biased region" description="Polar residues" evidence="1">
    <location>
        <begin position="190"/>
        <end position="203"/>
    </location>
</feature>
<protein>
    <submittedName>
        <fullName evidence="2">Uncharacterized protein</fullName>
    </submittedName>
</protein>